<sequence length="391" mass="43872">MVRQAVPLQPMEVDGGADIHLQPMEDPTPEQVEAPEGGCDPVGSPHWSKLLAGPMALCREEPRLEQEGWDMEERDCSFPQGQQTPPGEEQLPNSRTWQDEEETERVAIQKGTNCFSLNRNQVGMQEHSCKDTAVKDDKIGSSQEQEEEETEPEITTQSLSLSELQDVQESFSRQLGEQLVTWLLQCWDSGASSLELEGREAKQLGSLSRERGIGKAIGKGTQALSLWRRLLSGMRERHPFKEDVICHPGKWTSMERGIQYPRELAMQEMGYYDPDNTQSPTDPVTGGSQQLTVLEAEVSLTGNEWEKPPIDAGPEAPCILGIDRFRRGYFKDPEGYQWAFGISALELEEIEQLSTLPGLSEDPSVVGLLRIEEQQMPIATPVVHPWQYRTN</sequence>
<accession>A0ABC9VY70</accession>
<reference evidence="2 3" key="1">
    <citation type="submission" date="2024-06" db="EMBL/GenBank/DDBJ databases">
        <title>The draft genome of Grus japonensis, version 3.</title>
        <authorList>
            <person name="Nabeshima K."/>
            <person name="Suzuki S."/>
            <person name="Onuma M."/>
        </authorList>
    </citation>
    <scope>NUCLEOTIDE SEQUENCE [LARGE SCALE GENOMIC DNA]</scope>
    <source>
        <strain evidence="2 3">451A</strain>
    </source>
</reference>
<dbReference type="PANTHER" id="PTHR48195">
    <property type="entry name" value="FRIEND VIRUS SUSCEPTIBILITY PROTEIN 1"/>
    <property type="match status" value="1"/>
</dbReference>
<evidence type="ECO:0000313" key="2">
    <source>
        <dbReference type="EMBL" id="GAB0177816.1"/>
    </source>
</evidence>
<dbReference type="InterPro" id="IPR053270">
    <property type="entry name" value="Fv1_restriction_factor"/>
</dbReference>
<protein>
    <submittedName>
        <fullName evidence="2">Uncharacterized protein</fullName>
    </submittedName>
</protein>
<feature type="compositionally biased region" description="Low complexity" evidence="1">
    <location>
        <begin position="79"/>
        <end position="92"/>
    </location>
</feature>
<feature type="region of interest" description="Disordered" evidence="1">
    <location>
        <begin position="126"/>
        <end position="159"/>
    </location>
</feature>
<dbReference type="AlphaFoldDB" id="A0ABC9VY70"/>
<dbReference type="EMBL" id="BAAFJT010000001">
    <property type="protein sequence ID" value="GAB0177816.1"/>
    <property type="molecule type" value="Genomic_DNA"/>
</dbReference>
<dbReference type="Proteomes" id="UP001623348">
    <property type="component" value="Unassembled WGS sequence"/>
</dbReference>
<keyword evidence="3" id="KW-1185">Reference proteome</keyword>
<feature type="region of interest" description="Disordered" evidence="1">
    <location>
        <begin position="70"/>
        <end position="95"/>
    </location>
</feature>
<feature type="region of interest" description="Disordered" evidence="1">
    <location>
        <begin position="1"/>
        <end position="44"/>
    </location>
</feature>
<feature type="compositionally biased region" description="Basic and acidic residues" evidence="1">
    <location>
        <begin position="127"/>
        <end position="139"/>
    </location>
</feature>
<evidence type="ECO:0000256" key="1">
    <source>
        <dbReference type="SAM" id="MobiDB-lite"/>
    </source>
</evidence>
<name>A0ABC9VY70_GRUJA</name>
<comment type="caution">
    <text evidence="2">The sequence shown here is derived from an EMBL/GenBank/DDBJ whole genome shotgun (WGS) entry which is preliminary data.</text>
</comment>
<gene>
    <name evidence="2" type="ORF">GRJ2_000246900</name>
</gene>
<dbReference type="PANTHER" id="PTHR48195:SF1">
    <property type="entry name" value="RIKEN CDNA 2410002F23 GENE"/>
    <property type="match status" value="1"/>
</dbReference>
<evidence type="ECO:0000313" key="3">
    <source>
        <dbReference type="Proteomes" id="UP001623348"/>
    </source>
</evidence>
<organism evidence="2 3">
    <name type="scientific">Grus japonensis</name>
    <name type="common">Japanese crane</name>
    <name type="synonym">Red-crowned crane</name>
    <dbReference type="NCBI Taxonomy" id="30415"/>
    <lineage>
        <taxon>Eukaryota</taxon>
        <taxon>Metazoa</taxon>
        <taxon>Chordata</taxon>
        <taxon>Craniata</taxon>
        <taxon>Vertebrata</taxon>
        <taxon>Euteleostomi</taxon>
        <taxon>Archelosauria</taxon>
        <taxon>Archosauria</taxon>
        <taxon>Dinosauria</taxon>
        <taxon>Saurischia</taxon>
        <taxon>Theropoda</taxon>
        <taxon>Coelurosauria</taxon>
        <taxon>Aves</taxon>
        <taxon>Neognathae</taxon>
        <taxon>Neoaves</taxon>
        <taxon>Gruiformes</taxon>
        <taxon>Gruidae</taxon>
        <taxon>Grus</taxon>
    </lineage>
</organism>
<proteinExistence type="predicted"/>